<dbReference type="GO" id="GO:0006357">
    <property type="term" value="P:regulation of transcription by RNA polymerase II"/>
    <property type="evidence" value="ECO:0007669"/>
    <property type="project" value="TreeGrafter"/>
</dbReference>
<dbReference type="EMBL" id="JAWDGP010006903">
    <property type="protein sequence ID" value="KAK3733302.1"/>
    <property type="molecule type" value="Genomic_DNA"/>
</dbReference>
<organism evidence="6 7">
    <name type="scientific">Elysia crispata</name>
    <name type="common">lettuce slug</name>
    <dbReference type="NCBI Taxonomy" id="231223"/>
    <lineage>
        <taxon>Eukaryota</taxon>
        <taxon>Metazoa</taxon>
        <taxon>Spiralia</taxon>
        <taxon>Lophotrochozoa</taxon>
        <taxon>Mollusca</taxon>
        <taxon>Gastropoda</taxon>
        <taxon>Heterobranchia</taxon>
        <taxon>Euthyneura</taxon>
        <taxon>Panpulmonata</taxon>
        <taxon>Sacoglossa</taxon>
        <taxon>Placobranchoidea</taxon>
        <taxon>Plakobranchidae</taxon>
        <taxon>Elysia</taxon>
    </lineage>
</organism>
<gene>
    <name evidence="6" type="ORF">RRG08_037095</name>
</gene>
<feature type="region of interest" description="Disordered" evidence="4">
    <location>
        <begin position="821"/>
        <end position="890"/>
    </location>
</feature>
<sequence length="2398" mass="256219">MSGGRRPGMGPGPALGPPYQPHSGPSHPTHPYMSQHGMPPMGPGQQQQQQQQQRFMMAGGQMYGPGPGPPMYGMPPASSQQAGGLPHPGSHPGPPVSPAARPPTPQHLQQQQQHLQQQHPMQAMMQNSPKQPSPAPSASSEHGSTHSTRPGEDGLDVKTEPGNPEEQGDSSRGNHRPVPSPVGSTGSRSNTPASIPGGPVGSPMPVRPNSGQLDGQNRMTQSPMATQGYNQQMMPPPNSMGYMPSPAGKMGGPPMPGHYPQYNSQYPQGNYSRQQPGMPGMGGPPMSGPMQSYPGSQPGMYPSGPGQMSGPMQGQMGGPPMYGGNMSTMNRSGQGGYYPTQPGMIGGVGSGQYPPYSAPHMGSMPPNMPHGMQQQGPPSTPQGMMPQQMGGGMPPTSVSTSAASSSNKAAQAAQAAMMAAANSLGPRSMASSRGAMSPSRGMFSQSGGGGPLAQINNMTNSPNLGSPSLQSMSNAVEQLARNIPPHSSSPSPVPKSAAMTGNSMLASNIAHGSDHSNHMPSPMSNSGSTDFHENSLSRPNSTSTGPPGQVPDLPTNESTTGSDSSGSAPSDSTSVDSGFHSSDQGEKTSDSVNSSGQSGLSPPLQQHNGDHHHQQHPHMHHQQHPQQHPHHMQSQQQHPYPPRPSENMSPVGQHPASHLHHHHQPYMQQQHPHHLNMVGPDSKMPYSNAGVPLPPSSISSSMSSMPSSTGGVTTTSSGPMTTSVTQSIAAPVTSVSTLSLPHPSHPQTHHMGPQGLHNMMSSHNMGPPHGMMPNGGMPPSSMMPPGHLGGGPGQMGGHMGHNMMPPHSMNGPMLGPANQMMGHNGPMMPGHSGNMPPHMGQMPLQEQHQQPSAPLQGNCIPPTSNSGSNSTTSEDPPEKKKKNKDMEGQSGVPRHVAHMAHLGPQHFTEEPSSPGGLKSSDLSKLFEMGPEPDRRPFIERVLTFLEESGQPVTSMPVISKTPIDLYKLYFCVRDKGGFEEVTRNKKWRDVCQVVNIGTSASAAFTLKKNYIRYLFNYECRFDRGGIDPAPILAQMEAQLAHKREQKSKRAPSPAGSTNSNDAFRPPSVPNNQGDAGFPQNMPPPYMQQNPDGNGMPANPHMAGNNMMIGPGNMMGGPPPHHGSMGNMMGGPSGPNMMGGPPGPQGMMGSGPMPPNNGPQGMMSGQPPMMGQGYNGGPMMPQQQQQAPITSNSVSVQDPFSDDSNYPRMAGPPTSGSGQPTPPPPPQSSGVGPQVPSSVSYPSMQMSSSMMGSASVSTMTSTSNNSSNVGRGPPNSHSDHPHPQQMGFQASSIGPPTSDTPSSGPQFPFGQQFDRPDRYDQSSPGLGPRPAGPGLPHSQGPPDSAPNSSMYGSGPRFPGPQYPSQGAPYQVPPGSQYSGYPQQGPPGGPYSGPPRPGGPMFGTPNKRFPDDHTVQPNQYSDWSNGGMGGHIGYHPSASPHDGQTPSQDDRNQWTNIQRSRHSGSGQGGYIPPVSPSTPPMGPYSRQLATPRTSPHSRDRYMTHKMPPAYGGPLSASLGKKDLSFPSDCVESVGISTTKRKRLTHKDLAPFEAWRLMLSLKSGLLAESTWALDTLNVLLHDDVTYGYFSLSTLPGLLEVLTEHFRHCLMAMFDSFDDLEEGQTSRVLFRKAQLKKNEEKFDEKREKVISPRPEDQLSVQLLSGANYTMVSRKGLPVKLDNSPFDSSVLESKDWDVFSHFHTPNDHWSQGCGDITDHIMTHLESTSTNSFLSSKFKRKQRMDVEQESAELASQPKRSKCSNGSRLSSVIELPGPGEKCPAANKLDTVDVKRESLGCNENMDNSSSTLVNNKNPSMSSDSVTSITNSKADIPNSLCNGDQIKGANGEDKENNCEISECIQIKQEPPDEDEPTKQKSNLCDGEQVQSCNGEVDSKSGKIEKLDSAPVKPLENGDIEQPKLSPMVNHLDKGPNSPHGKSAACKDSDDGSDISPPVLKAEGLDEDEEEMDIELSSNPLNSTMKADSSGASMEADTSIVATDAGVKEEHAKQPTEETKTAEVKERAHEDPSSTSLTSLLTESSGHAENETEELSASFVAEILREEDSLEEEAFQRDDPPLCVTPESRDELGRRCVCISNIVRSLSCVPGNETIISKHAGIMRVLGKLLLLQHSHPAKPPPRRLPQGDEEEEEKEEEAPPRVYDDEHWWWDYLDQLRENTLVILANVCGHLQLANFSEAVCFPLLEGLLHWLTCPSSVARDPLPTLGASSVLSPERLVLEALCKLCIHETNVDLLLATAHIKNLVSLYNVLVRLLADRHHQIPREFAIVLMSLLVPADCTVARAVALQPPCVALLVDFLETAEQAALSIATQQGLDALQANPEAMGTSLDMLRRAASILLCMSRVPDNRKMFLPQQSRLLNLVMSHILDQSVSNTLAEVLFECSQFS</sequence>
<feature type="compositionally biased region" description="Basic and acidic residues" evidence="4">
    <location>
        <begin position="1996"/>
        <end position="2022"/>
    </location>
</feature>
<feature type="region of interest" description="Disordered" evidence="4">
    <location>
        <begin position="1"/>
        <end position="222"/>
    </location>
</feature>
<feature type="compositionally biased region" description="Low complexity" evidence="4">
    <location>
        <begin position="1157"/>
        <end position="1185"/>
    </location>
</feature>
<dbReference type="CDD" id="cd16865">
    <property type="entry name" value="ARID_ARID1A-like"/>
    <property type="match status" value="1"/>
</dbReference>
<feature type="compositionally biased region" description="Polar residues" evidence="4">
    <location>
        <begin position="209"/>
        <end position="222"/>
    </location>
</feature>
<feature type="compositionally biased region" description="Low complexity" evidence="4">
    <location>
        <begin position="1323"/>
        <end position="1335"/>
    </location>
</feature>
<feature type="compositionally biased region" description="Low complexity" evidence="4">
    <location>
        <begin position="1227"/>
        <end position="1269"/>
    </location>
</feature>
<dbReference type="SMART" id="SM01014">
    <property type="entry name" value="ARID"/>
    <property type="match status" value="1"/>
</dbReference>
<dbReference type="Pfam" id="PF01388">
    <property type="entry name" value="ARID"/>
    <property type="match status" value="1"/>
</dbReference>
<comment type="caution">
    <text evidence="6">The sequence shown here is derived from an EMBL/GenBank/DDBJ whole genome shotgun (WGS) entry which is preliminary data.</text>
</comment>
<feature type="compositionally biased region" description="Low complexity" evidence="4">
    <location>
        <begin position="1290"/>
        <end position="1304"/>
    </location>
</feature>
<feature type="region of interest" description="Disordered" evidence="4">
    <location>
        <begin position="696"/>
        <end position="722"/>
    </location>
</feature>
<protein>
    <recommendedName>
        <fullName evidence="5">ARID domain-containing protein</fullName>
    </recommendedName>
</protein>
<feature type="compositionally biased region" description="Low complexity" evidence="4">
    <location>
        <begin position="2023"/>
        <end position="2035"/>
    </location>
</feature>
<dbReference type="GO" id="GO:0003677">
    <property type="term" value="F:DNA binding"/>
    <property type="evidence" value="ECO:0007669"/>
    <property type="project" value="InterPro"/>
</dbReference>
<keyword evidence="2" id="KW-0597">Phosphoprotein</keyword>
<feature type="compositionally biased region" description="Polar residues" evidence="4">
    <location>
        <begin position="1440"/>
        <end position="1455"/>
    </location>
</feature>
<dbReference type="GO" id="GO:0035060">
    <property type="term" value="C:brahma complex"/>
    <property type="evidence" value="ECO:0007669"/>
    <property type="project" value="InterPro"/>
</dbReference>
<feature type="region of interest" description="Disordered" evidence="4">
    <location>
        <begin position="426"/>
        <end position="470"/>
    </location>
</feature>
<feature type="compositionally biased region" description="Acidic residues" evidence="4">
    <location>
        <begin position="1955"/>
        <end position="1964"/>
    </location>
</feature>
<feature type="compositionally biased region" description="Pro residues" evidence="4">
    <location>
        <begin position="89"/>
        <end position="105"/>
    </location>
</feature>
<accession>A0AAE1CSW1</accession>
<evidence type="ECO:0000256" key="3">
    <source>
        <dbReference type="ARBA" id="ARBA00023242"/>
    </source>
</evidence>
<feature type="region of interest" description="Disordered" evidence="4">
    <location>
        <begin position="2125"/>
        <end position="2151"/>
    </location>
</feature>
<feature type="compositionally biased region" description="Polar residues" evidence="4">
    <location>
        <begin position="1966"/>
        <end position="1982"/>
    </location>
</feature>
<dbReference type="Gene3D" id="1.10.150.60">
    <property type="entry name" value="ARID DNA-binding domain"/>
    <property type="match status" value="1"/>
</dbReference>
<evidence type="ECO:0000313" key="7">
    <source>
        <dbReference type="Proteomes" id="UP001283361"/>
    </source>
</evidence>
<feature type="compositionally biased region" description="Low complexity" evidence="4">
    <location>
        <begin position="106"/>
        <end position="140"/>
    </location>
</feature>
<dbReference type="InterPro" id="IPR036431">
    <property type="entry name" value="ARID_dom_sf"/>
</dbReference>
<feature type="compositionally biased region" description="Low complexity" evidence="4">
    <location>
        <begin position="821"/>
        <end position="833"/>
    </location>
</feature>
<feature type="compositionally biased region" description="Low complexity" evidence="4">
    <location>
        <begin position="863"/>
        <end position="873"/>
    </location>
</feature>
<evidence type="ECO:0000256" key="1">
    <source>
        <dbReference type="ARBA" id="ARBA00004123"/>
    </source>
</evidence>
<comment type="subcellular location">
    <subcellularLocation>
        <location evidence="1">Nucleus</location>
    </subcellularLocation>
</comment>
<feature type="compositionally biased region" description="Polar residues" evidence="4">
    <location>
        <begin position="536"/>
        <end position="546"/>
    </location>
</feature>
<dbReference type="SMART" id="SM00501">
    <property type="entry name" value="BRIGHT"/>
    <property type="match status" value="1"/>
</dbReference>
<feature type="compositionally biased region" description="Pro residues" evidence="4">
    <location>
        <begin position="1382"/>
        <end position="1396"/>
    </location>
</feature>
<feature type="compositionally biased region" description="Low complexity" evidence="4">
    <location>
        <begin position="371"/>
        <end position="407"/>
    </location>
</feature>
<dbReference type="Proteomes" id="UP001283361">
    <property type="component" value="Unassembled WGS sequence"/>
</dbReference>
<feature type="region of interest" description="Disordered" evidence="4">
    <location>
        <begin position="1856"/>
        <end position="2044"/>
    </location>
</feature>
<evidence type="ECO:0000313" key="6">
    <source>
        <dbReference type="EMBL" id="KAK3733302.1"/>
    </source>
</evidence>
<evidence type="ECO:0000259" key="5">
    <source>
        <dbReference type="PROSITE" id="PS51011"/>
    </source>
</evidence>
<feature type="region of interest" description="Disordered" evidence="4">
    <location>
        <begin position="369"/>
        <end position="407"/>
    </location>
</feature>
<feature type="compositionally biased region" description="Acidic residues" evidence="4">
    <location>
        <begin position="2138"/>
        <end position="2147"/>
    </location>
</feature>
<dbReference type="GO" id="GO:0016514">
    <property type="term" value="C:SWI/SNF complex"/>
    <property type="evidence" value="ECO:0007669"/>
    <property type="project" value="InterPro"/>
</dbReference>
<dbReference type="Pfam" id="PF12031">
    <property type="entry name" value="BAF250_C"/>
    <property type="match status" value="1"/>
</dbReference>
<evidence type="ECO:0000256" key="4">
    <source>
        <dbReference type="SAM" id="MobiDB-lite"/>
    </source>
</evidence>
<reference evidence="6" key="1">
    <citation type="journal article" date="2023" name="G3 (Bethesda)">
        <title>A reference genome for the long-term kleptoplast-retaining sea slug Elysia crispata morphotype clarki.</title>
        <authorList>
            <person name="Eastman K.E."/>
            <person name="Pendleton A.L."/>
            <person name="Shaikh M.A."/>
            <person name="Suttiyut T."/>
            <person name="Ogas R."/>
            <person name="Tomko P."/>
            <person name="Gavelis G."/>
            <person name="Widhalm J.R."/>
            <person name="Wisecaver J.H."/>
        </authorList>
    </citation>
    <scope>NUCLEOTIDE SEQUENCE</scope>
    <source>
        <strain evidence="6">ECLA1</strain>
    </source>
</reference>
<feature type="compositionally biased region" description="Low complexity" evidence="4">
    <location>
        <begin position="1371"/>
        <end position="1381"/>
    </location>
</feature>
<keyword evidence="3" id="KW-0539">Nucleus</keyword>
<feature type="compositionally biased region" description="Low complexity" evidence="4">
    <location>
        <begin position="35"/>
        <end position="60"/>
    </location>
</feature>
<dbReference type="GO" id="GO:0045893">
    <property type="term" value="P:positive regulation of DNA-templated transcription"/>
    <property type="evidence" value="ECO:0007669"/>
    <property type="project" value="TreeGrafter"/>
</dbReference>
<feature type="compositionally biased region" description="Low complexity" evidence="4">
    <location>
        <begin position="558"/>
        <end position="578"/>
    </location>
</feature>
<dbReference type="InterPro" id="IPR033388">
    <property type="entry name" value="BAF250_C"/>
</dbReference>
<feature type="region of interest" description="Disordered" evidence="4">
    <location>
        <begin position="507"/>
        <end position="682"/>
    </location>
</feature>
<feature type="compositionally biased region" description="Polar residues" evidence="4">
    <location>
        <begin position="1796"/>
        <end position="1822"/>
    </location>
</feature>
<feature type="compositionally biased region" description="Basic residues" evidence="4">
    <location>
        <begin position="613"/>
        <end position="631"/>
    </location>
</feature>
<feature type="compositionally biased region" description="Polar residues" evidence="4">
    <location>
        <begin position="1413"/>
        <end position="1422"/>
    </location>
</feature>
<feature type="region of interest" description="Disordered" evidence="4">
    <location>
        <begin position="1792"/>
        <end position="1822"/>
    </location>
</feature>
<feature type="region of interest" description="Disordered" evidence="4">
    <location>
        <begin position="1038"/>
        <end position="1098"/>
    </location>
</feature>
<dbReference type="GO" id="GO:0031491">
    <property type="term" value="F:nucleosome binding"/>
    <property type="evidence" value="ECO:0007669"/>
    <property type="project" value="TreeGrafter"/>
</dbReference>
<dbReference type="SUPFAM" id="SSF46774">
    <property type="entry name" value="ARID-like"/>
    <property type="match status" value="1"/>
</dbReference>
<dbReference type="PANTHER" id="PTHR12656:SF5">
    <property type="entry name" value="TRITHORAX GROUP PROTEIN OSA"/>
    <property type="match status" value="1"/>
</dbReference>
<feature type="compositionally biased region" description="Pro residues" evidence="4">
    <location>
        <begin position="1471"/>
        <end position="1480"/>
    </location>
</feature>
<dbReference type="GO" id="GO:0071565">
    <property type="term" value="C:nBAF complex"/>
    <property type="evidence" value="ECO:0007669"/>
    <property type="project" value="TreeGrafter"/>
</dbReference>
<dbReference type="InterPro" id="IPR021906">
    <property type="entry name" value="BAF250/Osa"/>
</dbReference>
<feature type="compositionally biased region" description="Polar residues" evidence="4">
    <location>
        <begin position="182"/>
        <end position="193"/>
    </location>
</feature>
<dbReference type="PROSITE" id="PS51011">
    <property type="entry name" value="ARID"/>
    <property type="match status" value="1"/>
</dbReference>
<dbReference type="GO" id="GO:0005654">
    <property type="term" value="C:nucleoplasm"/>
    <property type="evidence" value="ECO:0007669"/>
    <property type="project" value="TreeGrafter"/>
</dbReference>
<feature type="compositionally biased region" description="Polar residues" evidence="4">
    <location>
        <begin position="518"/>
        <end position="529"/>
    </location>
</feature>
<feature type="compositionally biased region" description="Polar residues" evidence="4">
    <location>
        <begin position="590"/>
        <end position="604"/>
    </location>
</feature>
<feature type="compositionally biased region" description="Polar residues" evidence="4">
    <location>
        <begin position="1186"/>
        <end position="1203"/>
    </location>
</feature>
<feature type="region of interest" description="Disordered" evidence="4">
    <location>
        <begin position="1739"/>
        <end position="1761"/>
    </location>
</feature>
<feature type="region of interest" description="Disordered" evidence="4">
    <location>
        <begin position="1138"/>
        <end position="1503"/>
    </location>
</feature>
<evidence type="ECO:0000256" key="2">
    <source>
        <dbReference type="ARBA" id="ARBA00022553"/>
    </source>
</evidence>
<name>A0AAE1CSW1_9GAST</name>
<dbReference type="PANTHER" id="PTHR12656">
    <property type="entry name" value="BRG-1 ASSOCIATED FACTOR 250 BAF250"/>
    <property type="match status" value="1"/>
</dbReference>
<feature type="compositionally biased region" description="Basic and acidic residues" evidence="4">
    <location>
        <begin position="1887"/>
        <end position="1898"/>
    </location>
</feature>
<feature type="compositionally biased region" description="Polar residues" evidence="4">
    <location>
        <begin position="844"/>
        <end position="855"/>
    </location>
</feature>
<feature type="compositionally biased region" description="Basic and acidic residues" evidence="4">
    <location>
        <begin position="149"/>
        <end position="159"/>
    </location>
</feature>
<dbReference type="InterPro" id="IPR001606">
    <property type="entry name" value="ARID_dom"/>
</dbReference>
<keyword evidence="7" id="KW-1185">Reference proteome</keyword>
<feature type="compositionally biased region" description="Gly residues" evidence="4">
    <location>
        <begin position="1"/>
        <end position="13"/>
    </location>
</feature>
<dbReference type="GO" id="GO:0006338">
    <property type="term" value="P:chromatin remodeling"/>
    <property type="evidence" value="ECO:0007669"/>
    <property type="project" value="InterPro"/>
</dbReference>
<feature type="compositionally biased region" description="Low complexity" evidence="4">
    <location>
        <begin position="1138"/>
        <end position="1150"/>
    </location>
</feature>
<feature type="domain" description="ARID" evidence="5">
    <location>
        <begin position="931"/>
        <end position="1022"/>
    </location>
</feature>
<proteinExistence type="predicted"/>
<feature type="compositionally biased region" description="Polar residues" evidence="4">
    <location>
        <begin position="454"/>
        <end position="470"/>
    </location>
</feature>